<reference evidence="3" key="1">
    <citation type="journal article" date="2014" name="Nat. Genet.">
        <title>Genome and transcriptome of the porcine whipworm Trichuris suis.</title>
        <authorList>
            <person name="Jex A.R."/>
            <person name="Nejsum P."/>
            <person name="Schwarz E.M."/>
            <person name="Hu L."/>
            <person name="Young N.D."/>
            <person name="Hall R.S."/>
            <person name="Korhonen P.K."/>
            <person name="Liao S."/>
            <person name="Thamsborg S."/>
            <person name="Xia J."/>
            <person name="Xu P."/>
            <person name="Wang S."/>
            <person name="Scheerlinck J.P."/>
            <person name="Hofmann A."/>
            <person name="Sternberg P.W."/>
            <person name="Wang J."/>
            <person name="Gasser R.B."/>
        </authorList>
    </citation>
    <scope>NUCLEOTIDE SEQUENCE [LARGE SCALE GENOMIC DNA]</scope>
    <source>
        <strain evidence="3">DCEP-RM93F</strain>
    </source>
</reference>
<keyword evidence="1" id="KW-0472">Membrane</keyword>
<evidence type="ECO:0000313" key="3">
    <source>
        <dbReference type="EMBL" id="KFD64186.1"/>
    </source>
</evidence>
<keyword evidence="1" id="KW-0812">Transmembrane</keyword>
<feature type="transmembrane region" description="Helical" evidence="1">
    <location>
        <begin position="446"/>
        <end position="467"/>
    </location>
</feature>
<sequence length="479" mass="54559">MKVGAHYILFLLFILPSASKKYTSSRENELMQNLRDGCGEFFPPSEPPTCQTKGPKWDERKKEKSAIKVFDTLAKSFHLESEYAFAKLHVGVMCNVSGEHRAILLMKIKRTATCSKSIFQSACEANSQRSVYCSWIGTLDNGNPDKMYGAACYPQGAMPPEEEMKLGEIDLCTEWKYGNTGVHRLVIPSQVSTWNTDFLVYYPPAADQRFGDSTMRQEKKYLNPERRTGLVGKGPWKRLGENRVDVPIFVRNYKGVRQIMVTKKSSTYEVITTTRGEVQLTGPVAMFYQKPKSSNEITEWTETTAEEYFYSLLVSSRGEKCSMEKLTKEMKGKRKIFNSYLSHPYETDNAWIKAKVYMLILFESSCLYSMNLKSPENYLDYQWKSYNDSTLRSLENVVNTVFDEKQSKIILAGSYLSPTKYLLYFIISAFIVTLILGGVAIGVSKFIALAIPFALIAVAAFIATAYVKKWFHKRTDINC</sequence>
<evidence type="ECO:0000256" key="2">
    <source>
        <dbReference type="SAM" id="SignalP"/>
    </source>
</evidence>
<feature type="transmembrane region" description="Helical" evidence="1">
    <location>
        <begin position="421"/>
        <end position="439"/>
    </location>
</feature>
<protein>
    <submittedName>
        <fullName evidence="3">Uncharacterized protein</fullName>
    </submittedName>
</protein>
<gene>
    <name evidence="3" type="ORF">M514_23675</name>
</gene>
<evidence type="ECO:0000256" key="1">
    <source>
        <dbReference type="SAM" id="Phobius"/>
    </source>
</evidence>
<dbReference type="EMBL" id="KL367560">
    <property type="protein sequence ID" value="KFD64186.1"/>
    <property type="molecule type" value="Genomic_DNA"/>
</dbReference>
<organism evidence="3">
    <name type="scientific">Trichuris suis</name>
    <name type="common">pig whipworm</name>
    <dbReference type="NCBI Taxonomy" id="68888"/>
    <lineage>
        <taxon>Eukaryota</taxon>
        <taxon>Metazoa</taxon>
        <taxon>Ecdysozoa</taxon>
        <taxon>Nematoda</taxon>
        <taxon>Enoplea</taxon>
        <taxon>Dorylaimia</taxon>
        <taxon>Trichinellida</taxon>
        <taxon>Trichuridae</taxon>
        <taxon>Trichuris</taxon>
    </lineage>
</organism>
<feature type="signal peptide" evidence="2">
    <location>
        <begin position="1"/>
        <end position="20"/>
    </location>
</feature>
<name>A0A085N3Z0_9BILA</name>
<keyword evidence="1" id="KW-1133">Transmembrane helix</keyword>
<accession>A0A085N3Z0</accession>
<dbReference type="AlphaFoldDB" id="A0A085N3Z0"/>
<feature type="chain" id="PRO_5001795613" evidence="2">
    <location>
        <begin position="21"/>
        <end position="479"/>
    </location>
</feature>
<keyword evidence="2" id="KW-0732">Signal</keyword>
<proteinExistence type="predicted"/>
<dbReference type="Proteomes" id="UP000030758">
    <property type="component" value="Unassembled WGS sequence"/>
</dbReference>